<reference evidence="1" key="1">
    <citation type="submission" date="2025-08" db="UniProtKB">
        <authorList>
            <consortium name="Ensembl"/>
        </authorList>
    </citation>
    <scope>IDENTIFICATION</scope>
</reference>
<protein>
    <submittedName>
        <fullName evidence="1">Uncharacterized protein</fullName>
    </submittedName>
</protein>
<organism evidence="1 2">
    <name type="scientific">Cyprinodon variegatus</name>
    <name type="common">Sheepshead minnow</name>
    <dbReference type="NCBI Taxonomy" id="28743"/>
    <lineage>
        <taxon>Eukaryota</taxon>
        <taxon>Metazoa</taxon>
        <taxon>Chordata</taxon>
        <taxon>Craniata</taxon>
        <taxon>Vertebrata</taxon>
        <taxon>Euteleostomi</taxon>
        <taxon>Actinopterygii</taxon>
        <taxon>Neopterygii</taxon>
        <taxon>Teleostei</taxon>
        <taxon>Neoteleostei</taxon>
        <taxon>Acanthomorphata</taxon>
        <taxon>Ovalentaria</taxon>
        <taxon>Atherinomorphae</taxon>
        <taxon>Cyprinodontiformes</taxon>
        <taxon>Cyprinodontidae</taxon>
        <taxon>Cyprinodon</taxon>
    </lineage>
</organism>
<reference evidence="1" key="2">
    <citation type="submission" date="2025-09" db="UniProtKB">
        <authorList>
            <consortium name="Ensembl"/>
        </authorList>
    </citation>
    <scope>IDENTIFICATION</scope>
</reference>
<evidence type="ECO:0000313" key="2">
    <source>
        <dbReference type="Proteomes" id="UP000265020"/>
    </source>
</evidence>
<name>A0A3Q2GG09_CYPVA</name>
<proteinExistence type="predicted"/>
<dbReference type="Gene3D" id="3.30.720.90">
    <property type="match status" value="1"/>
</dbReference>
<sequence length="71" mass="8196">MLHKTEEIIDFLLTARRKAAKCMRKSRSTGQHTAQSVLCSRYLHTRQCSSQTSRRERASDKPCLQVWLSSS</sequence>
<evidence type="ECO:0000313" key="1">
    <source>
        <dbReference type="Ensembl" id="ENSCVAP00000025020.1"/>
    </source>
</evidence>
<keyword evidence="2" id="KW-1185">Reference proteome</keyword>
<dbReference type="AlphaFoldDB" id="A0A3Q2GG09"/>
<dbReference type="Proteomes" id="UP000265020">
    <property type="component" value="Unassembled WGS sequence"/>
</dbReference>
<dbReference type="InterPro" id="IPR038464">
    <property type="entry name" value="Ribosomal_eL38_sf"/>
</dbReference>
<dbReference type="Ensembl" id="ENSCVAT00000002706.1">
    <property type="protein sequence ID" value="ENSCVAP00000025020.1"/>
    <property type="gene ID" value="ENSCVAG00000009481.1"/>
</dbReference>
<accession>A0A3Q2GG09</accession>